<dbReference type="InterPro" id="IPR035472">
    <property type="entry name" value="RpiR-like_SIS"/>
</dbReference>
<dbReference type="Gene3D" id="3.40.50.10490">
    <property type="entry name" value="Glucose-6-phosphate isomerase like protein, domain 1"/>
    <property type="match status" value="1"/>
</dbReference>
<organism evidence="6 7">
    <name type="scientific">Virgibacillus salarius</name>
    <dbReference type="NCBI Taxonomy" id="447199"/>
    <lineage>
        <taxon>Bacteria</taxon>
        <taxon>Bacillati</taxon>
        <taxon>Bacillota</taxon>
        <taxon>Bacilli</taxon>
        <taxon>Bacillales</taxon>
        <taxon>Bacillaceae</taxon>
        <taxon>Virgibacillus</taxon>
    </lineage>
</organism>
<dbReference type="AlphaFoldDB" id="A0A941IB22"/>
<evidence type="ECO:0000256" key="1">
    <source>
        <dbReference type="ARBA" id="ARBA00023015"/>
    </source>
</evidence>
<dbReference type="PROSITE" id="PS51071">
    <property type="entry name" value="HTH_RPIR"/>
    <property type="match status" value="1"/>
</dbReference>
<dbReference type="InterPro" id="IPR047640">
    <property type="entry name" value="RpiR-like"/>
</dbReference>
<evidence type="ECO:0000313" key="6">
    <source>
        <dbReference type="EMBL" id="MBR7795976.1"/>
    </source>
</evidence>
<dbReference type="GO" id="GO:0003700">
    <property type="term" value="F:DNA-binding transcription factor activity"/>
    <property type="evidence" value="ECO:0007669"/>
    <property type="project" value="InterPro"/>
</dbReference>
<evidence type="ECO:0000259" key="5">
    <source>
        <dbReference type="PROSITE" id="PS51464"/>
    </source>
</evidence>
<keyword evidence="7" id="KW-1185">Reference proteome</keyword>
<dbReference type="GO" id="GO:0003677">
    <property type="term" value="F:DNA binding"/>
    <property type="evidence" value="ECO:0007669"/>
    <property type="project" value="UniProtKB-KW"/>
</dbReference>
<evidence type="ECO:0000313" key="7">
    <source>
        <dbReference type="Proteomes" id="UP000675284"/>
    </source>
</evidence>
<dbReference type="GO" id="GO:1901135">
    <property type="term" value="P:carbohydrate derivative metabolic process"/>
    <property type="evidence" value="ECO:0007669"/>
    <property type="project" value="InterPro"/>
</dbReference>
<keyword evidence="2" id="KW-0238">DNA-binding</keyword>
<dbReference type="SUPFAM" id="SSF46689">
    <property type="entry name" value="Homeodomain-like"/>
    <property type="match status" value="1"/>
</dbReference>
<name>A0A941IB22_9BACI</name>
<comment type="caution">
    <text evidence="6">The sequence shown here is derived from an EMBL/GenBank/DDBJ whole genome shotgun (WGS) entry which is preliminary data.</text>
</comment>
<dbReference type="InterPro" id="IPR009057">
    <property type="entry name" value="Homeodomain-like_sf"/>
</dbReference>
<sequence length="272" mass="30917">MTANYVRKTELEFSNLTKGLKKVADALLSDPMVFAIHPAKRVGEIISVSETMVIRFCHSIGYSGYSSLQKDVRKHLLEVKQQSDEKLQEMSNYYVESMLKDISILQNNMEKIAIDDMEKIIEAIINSEKVVVAGYHHSFTFAHWFYFNLNYILGNADLYRPETDAGLLDLLPVKSCIIVFSFYRYAIDTIRLAEEAKEKGIKVIAITDSRVSPVVEHADITILISVSQNTLFSKGPVTIAIVNALLFEVVERVEKRGKIKSTYKYFIKDGED</sequence>
<feature type="domain" description="HTH rpiR-type" evidence="4">
    <location>
        <begin position="3"/>
        <end position="79"/>
    </location>
</feature>
<evidence type="ECO:0000256" key="3">
    <source>
        <dbReference type="ARBA" id="ARBA00023163"/>
    </source>
</evidence>
<evidence type="ECO:0000256" key="2">
    <source>
        <dbReference type="ARBA" id="ARBA00023125"/>
    </source>
</evidence>
<dbReference type="SUPFAM" id="SSF53697">
    <property type="entry name" value="SIS domain"/>
    <property type="match status" value="1"/>
</dbReference>
<reference evidence="6" key="1">
    <citation type="submission" date="2021-04" db="EMBL/GenBank/DDBJ databases">
        <title>Isolation and polyphasic classification of algal microorganism.</title>
        <authorList>
            <person name="Wang S."/>
        </authorList>
    </citation>
    <scope>NUCLEOTIDE SEQUENCE</scope>
    <source>
        <strain evidence="6">720a</strain>
    </source>
</reference>
<dbReference type="PROSITE" id="PS51464">
    <property type="entry name" value="SIS"/>
    <property type="match status" value="1"/>
</dbReference>
<feature type="domain" description="SIS" evidence="5">
    <location>
        <begin position="120"/>
        <end position="255"/>
    </location>
</feature>
<keyword evidence="1" id="KW-0805">Transcription regulation</keyword>
<dbReference type="Pfam" id="PF01418">
    <property type="entry name" value="HTH_6"/>
    <property type="match status" value="1"/>
</dbReference>
<dbReference type="InterPro" id="IPR001347">
    <property type="entry name" value="SIS_dom"/>
</dbReference>
<dbReference type="RefSeq" id="WP_034678022.1">
    <property type="nucleotide sequence ID" value="NZ_CP115959.1"/>
</dbReference>
<accession>A0A941IB22</accession>
<protein>
    <submittedName>
        <fullName evidence="6">MurR/RpiR family transcriptional regulator</fullName>
    </submittedName>
</protein>
<dbReference type="Gene3D" id="1.10.10.10">
    <property type="entry name" value="Winged helix-like DNA-binding domain superfamily/Winged helix DNA-binding domain"/>
    <property type="match status" value="1"/>
</dbReference>
<dbReference type="InterPro" id="IPR046348">
    <property type="entry name" value="SIS_dom_sf"/>
</dbReference>
<dbReference type="PANTHER" id="PTHR30514:SF18">
    <property type="entry name" value="RPIR-FAMILY TRANSCRIPTIONAL REGULATOR"/>
    <property type="match status" value="1"/>
</dbReference>
<dbReference type="GO" id="GO:0097367">
    <property type="term" value="F:carbohydrate derivative binding"/>
    <property type="evidence" value="ECO:0007669"/>
    <property type="project" value="InterPro"/>
</dbReference>
<dbReference type="InterPro" id="IPR036388">
    <property type="entry name" value="WH-like_DNA-bd_sf"/>
</dbReference>
<dbReference type="EMBL" id="JAGSOT010000019">
    <property type="protein sequence ID" value="MBR7795976.1"/>
    <property type="molecule type" value="Genomic_DNA"/>
</dbReference>
<keyword evidence="3" id="KW-0804">Transcription</keyword>
<gene>
    <name evidence="6" type="ORF">KCX74_07955</name>
</gene>
<dbReference type="Proteomes" id="UP000675284">
    <property type="component" value="Unassembled WGS sequence"/>
</dbReference>
<evidence type="ECO:0000259" key="4">
    <source>
        <dbReference type="PROSITE" id="PS51071"/>
    </source>
</evidence>
<dbReference type="PANTHER" id="PTHR30514">
    <property type="entry name" value="GLUCOKINASE"/>
    <property type="match status" value="1"/>
</dbReference>
<proteinExistence type="predicted"/>
<dbReference type="CDD" id="cd05013">
    <property type="entry name" value="SIS_RpiR"/>
    <property type="match status" value="1"/>
</dbReference>
<dbReference type="Pfam" id="PF01380">
    <property type="entry name" value="SIS"/>
    <property type="match status" value="1"/>
</dbReference>
<dbReference type="InterPro" id="IPR000281">
    <property type="entry name" value="HTH_RpiR"/>
</dbReference>